<evidence type="ECO:0000256" key="1">
    <source>
        <dbReference type="ARBA" id="ARBA00023054"/>
    </source>
</evidence>
<evidence type="ECO:0000259" key="2">
    <source>
        <dbReference type="PROSITE" id="PS51841"/>
    </source>
</evidence>
<dbReference type="GO" id="GO:0031507">
    <property type="term" value="P:heterochromatin formation"/>
    <property type="evidence" value="ECO:0007669"/>
    <property type="project" value="TreeGrafter"/>
</dbReference>
<dbReference type="InterPro" id="IPR001322">
    <property type="entry name" value="Lamin_tail_dom"/>
</dbReference>
<gene>
    <name evidence="3" type="ORF">JYZ213_LOCUS23587</name>
    <name evidence="4" type="ORF">OXD698_LOCUS11826</name>
</gene>
<evidence type="ECO:0000313" key="4">
    <source>
        <dbReference type="EMBL" id="CAF3694279.1"/>
    </source>
</evidence>
<dbReference type="PROSITE" id="PS51841">
    <property type="entry name" value="LTD"/>
    <property type="match status" value="1"/>
</dbReference>
<dbReference type="SUPFAM" id="SSF74853">
    <property type="entry name" value="Lamin A/C globular tail domain"/>
    <property type="match status" value="1"/>
</dbReference>
<dbReference type="GO" id="GO:0005200">
    <property type="term" value="F:structural constituent of cytoskeleton"/>
    <property type="evidence" value="ECO:0007669"/>
    <property type="project" value="TreeGrafter"/>
</dbReference>
<protein>
    <recommendedName>
        <fullName evidence="2">LTD domain-containing protein</fullName>
    </recommendedName>
</protein>
<evidence type="ECO:0000313" key="5">
    <source>
        <dbReference type="Proteomes" id="UP000663845"/>
    </source>
</evidence>
<evidence type="ECO:0000313" key="3">
    <source>
        <dbReference type="EMBL" id="CAF1141561.1"/>
    </source>
</evidence>
<dbReference type="EMBL" id="CAJNOG010000279">
    <property type="protein sequence ID" value="CAF1141561.1"/>
    <property type="molecule type" value="Genomic_DNA"/>
</dbReference>
<comment type="caution">
    <text evidence="3">The sequence shown here is derived from an EMBL/GenBank/DDBJ whole genome shotgun (WGS) entry which is preliminary data.</text>
</comment>
<sequence>MEVNDSTNMNLLESEDLGKIDINEIAPKPTVQRSAKGPVCIDECSPDGKYIQLANTSATRDVDLTGWRLLRSVNNAPEISFAMPDNFKLDNRKSVKIYACDQDSERFPCDLVSSNISTWGVGHTVITRLFNDNNEEKAVHIQMIAKQMNLFCSHY</sequence>
<dbReference type="Proteomes" id="UP000663844">
    <property type="component" value="Unassembled WGS sequence"/>
</dbReference>
<dbReference type="AlphaFoldDB" id="A0A814S5A9"/>
<dbReference type="Pfam" id="PF00932">
    <property type="entry name" value="LTD"/>
    <property type="match status" value="1"/>
</dbReference>
<dbReference type="EMBL" id="CAJOAZ010000671">
    <property type="protein sequence ID" value="CAF3694279.1"/>
    <property type="molecule type" value="Genomic_DNA"/>
</dbReference>
<reference evidence="3" key="1">
    <citation type="submission" date="2021-02" db="EMBL/GenBank/DDBJ databases">
        <authorList>
            <person name="Nowell W R."/>
        </authorList>
    </citation>
    <scope>NUCLEOTIDE SEQUENCE</scope>
</reference>
<dbReference type="GO" id="GO:0006998">
    <property type="term" value="P:nuclear envelope organization"/>
    <property type="evidence" value="ECO:0007669"/>
    <property type="project" value="TreeGrafter"/>
</dbReference>
<organism evidence="3 5">
    <name type="scientific">Adineta steineri</name>
    <dbReference type="NCBI Taxonomy" id="433720"/>
    <lineage>
        <taxon>Eukaryota</taxon>
        <taxon>Metazoa</taxon>
        <taxon>Spiralia</taxon>
        <taxon>Gnathifera</taxon>
        <taxon>Rotifera</taxon>
        <taxon>Eurotatoria</taxon>
        <taxon>Bdelloidea</taxon>
        <taxon>Adinetida</taxon>
        <taxon>Adinetidae</taxon>
        <taxon>Adineta</taxon>
    </lineage>
</organism>
<dbReference type="Proteomes" id="UP000663845">
    <property type="component" value="Unassembled WGS sequence"/>
</dbReference>
<dbReference type="PANTHER" id="PTHR45721">
    <property type="entry name" value="LAMIN DM0-RELATED"/>
    <property type="match status" value="1"/>
</dbReference>
<accession>A0A814S5A9</accession>
<dbReference type="GO" id="GO:0051664">
    <property type="term" value="P:nuclear pore localization"/>
    <property type="evidence" value="ECO:0007669"/>
    <property type="project" value="TreeGrafter"/>
</dbReference>
<dbReference type="GO" id="GO:0007097">
    <property type="term" value="P:nuclear migration"/>
    <property type="evidence" value="ECO:0007669"/>
    <property type="project" value="TreeGrafter"/>
</dbReference>
<name>A0A814S5A9_9BILA</name>
<dbReference type="GO" id="GO:0005652">
    <property type="term" value="C:nuclear lamina"/>
    <property type="evidence" value="ECO:0007669"/>
    <property type="project" value="TreeGrafter"/>
</dbReference>
<proteinExistence type="predicted"/>
<dbReference type="InterPro" id="IPR036415">
    <property type="entry name" value="Lamin_tail_dom_sf"/>
</dbReference>
<feature type="domain" description="LTD" evidence="2">
    <location>
        <begin position="27"/>
        <end position="145"/>
    </location>
</feature>
<dbReference type="GO" id="GO:0090435">
    <property type="term" value="P:protein localization to nuclear envelope"/>
    <property type="evidence" value="ECO:0007669"/>
    <property type="project" value="TreeGrafter"/>
</dbReference>
<dbReference type="PANTHER" id="PTHR45721:SF12">
    <property type="entry name" value="INTERMEDIATE FILAMENT PROTEIN IFA-1"/>
    <property type="match status" value="1"/>
</dbReference>
<dbReference type="Gene3D" id="2.60.40.1260">
    <property type="entry name" value="Lamin Tail domain"/>
    <property type="match status" value="1"/>
</dbReference>
<keyword evidence="1" id="KW-0175">Coiled coil</keyword>